<dbReference type="InterPro" id="IPR036890">
    <property type="entry name" value="HATPase_C_sf"/>
</dbReference>
<dbReference type="PANTHER" id="PTHR43065">
    <property type="entry name" value="SENSOR HISTIDINE KINASE"/>
    <property type="match status" value="1"/>
</dbReference>
<dbReference type="STRING" id="1121400.SAMN02746065_1309"/>
<evidence type="ECO:0000313" key="7">
    <source>
        <dbReference type="EMBL" id="SMD08118.1"/>
    </source>
</evidence>
<dbReference type="SUPFAM" id="SSF55874">
    <property type="entry name" value="ATPase domain of HSP90 chaperone/DNA topoisomerase II/histidine kinase"/>
    <property type="match status" value="1"/>
</dbReference>
<dbReference type="InterPro" id="IPR035965">
    <property type="entry name" value="PAS-like_dom_sf"/>
</dbReference>
<dbReference type="Gene3D" id="3.30.450.20">
    <property type="entry name" value="PAS domain"/>
    <property type="match status" value="1"/>
</dbReference>
<dbReference type="InterPro" id="IPR003594">
    <property type="entry name" value="HATPase_dom"/>
</dbReference>
<dbReference type="InterPro" id="IPR004358">
    <property type="entry name" value="Sig_transdc_His_kin-like_C"/>
</dbReference>
<keyword evidence="4" id="KW-0175">Coiled coil</keyword>
<evidence type="ECO:0000256" key="2">
    <source>
        <dbReference type="ARBA" id="ARBA00012438"/>
    </source>
</evidence>
<evidence type="ECO:0000256" key="4">
    <source>
        <dbReference type="SAM" id="Coils"/>
    </source>
</evidence>
<protein>
    <recommendedName>
        <fullName evidence="2">histidine kinase</fullName>
        <ecNumber evidence="2">2.7.13.3</ecNumber>
    </recommendedName>
</protein>
<dbReference type="Pfam" id="PF08448">
    <property type="entry name" value="PAS_4"/>
    <property type="match status" value="1"/>
</dbReference>
<dbReference type="EC" id="2.7.13.3" evidence="2"/>
<dbReference type="PROSITE" id="PS50109">
    <property type="entry name" value="HIS_KIN"/>
    <property type="match status" value="1"/>
</dbReference>
<dbReference type="OrthoDB" id="9805967at2"/>
<dbReference type="Pfam" id="PF00512">
    <property type="entry name" value="HisKA"/>
    <property type="match status" value="1"/>
</dbReference>
<evidence type="ECO:0000313" key="8">
    <source>
        <dbReference type="Proteomes" id="UP000192418"/>
    </source>
</evidence>
<feature type="coiled-coil region" evidence="4">
    <location>
        <begin position="21"/>
        <end position="48"/>
    </location>
</feature>
<evidence type="ECO:0000259" key="6">
    <source>
        <dbReference type="PROSITE" id="PS50109"/>
    </source>
</evidence>
<dbReference type="SUPFAM" id="SSF55785">
    <property type="entry name" value="PYP-like sensor domain (PAS domain)"/>
    <property type="match status" value="1"/>
</dbReference>
<organism evidence="7 8">
    <name type="scientific">Desulfocicer vacuolatum DSM 3385</name>
    <dbReference type="NCBI Taxonomy" id="1121400"/>
    <lineage>
        <taxon>Bacteria</taxon>
        <taxon>Pseudomonadati</taxon>
        <taxon>Thermodesulfobacteriota</taxon>
        <taxon>Desulfobacteria</taxon>
        <taxon>Desulfobacterales</taxon>
        <taxon>Desulfobacteraceae</taxon>
        <taxon>Desulfocicer</taxon>
    </lineage>
</organism>
<accession>A0A1W2EG79</accession>
<dbReference type="InterPro" id="IPR003661">
    <property type="entry name" value="HisK_dim/P_dom"/>
</dbReference>
<name>A0A1W2EG79_9BACT</name>
<keyword evidence="5" id="KW-0812">Transmembrane</keyword>
<sequence>MNKPTTLEDIIGLEYTKLGFFGEVKKNMAKLQATNRKLERKQRKLEAIFGGISDVMVILSANFTIISTNDLFSTVFKHASPRGHFCYEIFKKRDCPCSDCPISKARQTNKVCRKTMALDIEDKHYQFDVTVSPLRDAKKKAFRFLVLMRDVTREKEYQSKYSHSKKMATVGALAAGVAHEINNPLTSISGFTKGLQRRLPILNKNLQDTEENQALMEDFTEYIDTILTECDRCRDIVQGLLTFSPRKKVDFTSLNLKRIVTGVLRLLHHRFKENPQVAITLKAEKNIPHIMGNAAELKQVILNLICNSLDAVDGQGFLELRLYQKENQIIFSIEDDGCGIDPEIMDQLFDPFFTTKPIGQGIGIGLSTCYNIIRQHQGELLVKSNKKEGAVFTMILPHPDEVMS</sequence>
<dbReference type="PANTHER" id="PTHR43065:SF42">
    <property type="entry name" value="TWO-COMPONENT SENSOR PPRA"/>
    <property type="match status" value="1"/>
</dbReference>
<dbReference type="SUPFAM" id="SSF47384">
    <property type="entry name" value="Homodimeric domain of signal transducing histidine kinase"/>
    <property type="match status" value="1"/>
</dbReference>
<dbReference type="InterPro" id="IPR036097">
    <property type="entry name" value="HisK_dim/P_sf"/>
</dbReference>
<dbReference type="CDD" id="cd00082">
    <property type="entry name" value="HisKA"/>
    <property type="match status" value="1"/>
</dbReference>
<dbReference type="GO" id="GO:0000155">
    <property type="term" value="F:phosphorelay sensor kinase activity"/>
    <property type="evidence" value="ECO:0007669"/>
    <property type="project" value="InterPro"/>
</dbReference>
<dbReference type="AlphaFoldDB" id="A0A1W2EG79"/>
<feature type="transmembrane region" description="Helical" evidence="5">
    <location>
        <begin position="45"/>
        <end position="66"/>
    </location>
</feature>
<evidence type="ECO:0000256" key="1">
    <source>
        <dbReference type="ARBA" id="ARBA00000085"/>
    </source>
</evidence>
<proteinExistence type="predicted"/>
<dbReference type="InterPro" id="IPR013656">
    <property type="entry name" value="PAS_4"/>
</dbReference>
<dbReference type="EMBL" id="FWXY01000030">
    <property type="protein sequence ID" value="SMD08118.1"/>
    <property type="molecule type" value="Genomic_DNA"/>
</dbReference>
<dbReference type="Proteomes" id="UP000192418">
    <property type="component" value="Unassembled WGS sequence"/>
</dbReference>
<dbReference type="SMART" id="SM00388">
    <property type="entry name" value="HisKA"/>
    <property type="match status" value="1"/>
</dbReference>
<keyword evidence="5" id="KW-1133">Transmembrane helix</keyword>
<keyword evidence="3" id="KW-0597">Phosphoprotein</keyword>
<feature type="domain" description="Histidine kinase" evidence="6">
    <location>
        <begin position="176"/>
        <end position="400"/>
    </location>
</feature>
<dbReference type="SMART" id="SM00387">
    <property type="entry name" value="HATPase_c"/>
    <property type="match status" value="1"/>
</dbReference>
<evidence type="ECO:0000256" key="3">
    <source>
        <dbReference type="ARBA" id="ARBA00022553"/>
    </source>
</evidence>
<gene>
    <name evidence="7" type="ORF">SAMN02746065_1309</name>
</gene>
<keyword evidence="8" id="KW-1185">Reference proteome</keyword>
<dbReference type="InterPro" id="IPR005467">
    <property type="entry name" value="His_kinase_dom"/>
</dbReference>
<evidence type="ECO:0000256" key="5">
    <source>
        <dbReference type="SAM" id="Phobius"/>
    </source>
</evidence>
<dbReference type="Gene3D" id="3.30.565.10">
    <property type="entry name" value="Histidine kinase-like ATPase, C-terminal domain"/>
    <property type="match status" value="1"/>
</dbReference>
<dbReference type="RefSeq" id="WP_084071493.1">
    <property type="nucleotide sequence ID" value="NZ_FWXY01000030.1"/>
</dbReference>
<dbReference type="PRINTS" id="PR00344">
    <property type="entry name" value="BCTRLSENSOR"/>
</dbReference>
<comment type="catalytic activity">
    <reaction evidence="1">
        <text>ATP + protein L-histidine = ADP + protein N-phospho-L-histidine.</text>
        <dbReference type="EC" id="2.7.13.3"/>
    </reaction>
</comment>
<dbReference type="Pfam" id="PF02518">
    <property type="entry name" value="HATPase_c"/>
    <property type="match status" value="1"/>
</dbReference>
<reference evidence="7 8" key="1">
    <citation type="submission" date="2017-04" db="EMBL/GenBank/DDBJ databases">
        <authorList>
            <person name="Afonso C.L."/>
            <person name="Miller P.J."/>
            <person name="Scott M.A."/>
            <person name="Spackman E."/>
            <person name="Goraichik I."/>
            <person name="Dimitrov K.M."/>
            <person name="Suarez D.L."/>
            <person name="Swayne D.E."/>
        </authorList>
    </citation>
    <scope>NUCLEOTIDE SEQUENCE [LARGE SCALE GENOMIC DNA]</scope>
    <source>
        <strain evidence="7 8">DSM 3385</strain>
    </source>
</reference>
<dbReference type="Gene3D" id="1.10.287.130">
    <property type="match status" value="1"/>
</dbReference>
<keyword evidence="5" id="KW-0472">Membrane</keyword>